<dbReference type="InterPro" id="IPR052400">
    <property type="entry name" value="Zn2-C6_fungal_TF"/>
</dbReference>
<dbReference type="OrthoDB" id="3546279at2759"/>
<dbReference type="PRINTS" id="PR00755">
    <property type="entry name" value="AFLATOXINBRP"/>
</dbReference>
<dbReference type="Proteomes" id="UP000799771">
    <property type="component" value="Unassembled WGS sequence"/>
</dbReference>
<dbReference type="RefSeq" id="XP_033520933.1">
    <property type="nucleotide sequence ID" value="XM_033662848.1"/>
</dbReference>
<keyword evidence="1" id="KW-0539">Nucleus</keyword>
<dbReference type="PANTHER" id="PTHR47657">
    <property type="entry name" value="STEROL REGULATORY ELEMENT-BINDING PROTEIN ECM22"/>
    <property type="match status" value="1"/>
</dbReference>
<dbReference type="CDD" id="cd00067">
    <property type="entry name" value="GAL4"/>
    <property type="match status" value="1"/>
</dbReference>
<evidence type="ECO:0000313" key="3">
    <source>
        <dbReference type="EMBL" id="KAF2126541.1"/>
    </source>
</evidence>
<evidence type="ECO:0000313" key="4">
    <source>
        <dbReference type="Proteomes" id="UP000799771"/>
    </source>
</evidence>
<dbReference type="AlphaFoldDB" id="A0A6A6A7C6"/>
<dbReference type="GO" id="GO:0000981">
    <property type="term" value="F:DNA-binding transcription factor activity, RNA polymerase II-specific"/>
    <property type="evidence" value="ECO:0007669"/>
    <property type="project" value="InterPro"/>
</dbReference>
<feature type="non-terminal residue" evidence="3">
    <location>
        <position position="473"/>
    </location>
</feature>
<dbReference type="GeneID" id="54403280"/>
<reference evidence="3" key="1">
    <citation type="journal article" date="2020" name="Stud. Mycol.">
        <title>101 Dothideomycetes genomes: a test case for predicting lifestyles and emergence of pathogens.</title>
        <authorList>
            <person name="Haridas S."/>
            <person name="Albert R."/>
            <person name="Binder M."/>
            <person name="Bloem J."/>
            <person name="Labutti K."/>
            <person name="Salamov A."/>
            <person name="Andreopoulos B."/>
            <person name="Baker S."/>
            <person name="Barry K."/>
            <person name="Bills G."/>
            <person name="Bluhm B."/>
            <person name="Cannon C."/>
            <person name="Castanera R."/>
            <person name="Culley D."/>
            <person name="Daum C."/>
            <person name="Ezra D."/>
            <person name="Gonzalez J."/>
            <person name="Henrissat B."/>
            <person name="Kuo A."/>
            <person name="Liang C."/>
            <person name="Lipzen A."/>
            <person name="Lutzoni F."/>
            <person name="Magnuson J."/>
            <person name="Mondo S."/>
            <person name="Nolan M."/>
            <person name="Ohm R."/>
            <person name="Pangilinan J."/>
            <person name="Park H.-J."/>
            <person name="Ramirez L."/>
            <person name="Alfaro M."/>
            <person name="Sun H."/>
            <person name="Tritt A."/>
            <person name="Yoshinaga Y."/>
            <person name="Zwiers L.-H."/>
            <person name="Turgeon B."/>
            <person name="Goodwin S."/>
            <person name="Spatafora J."/>
            <person name="Crous P."/>
            <person name="Grigoriev I."/>
        </authorList>
    </citation>
    <scope>NUCLEOTIDE SEQUENCE</scope>
    <source>
        <strain evidence="3">CBS 119687</strain>
    </source>
</reference>
<name>A0A6A6A7C6_9PLEO</name>
<dbReference type="PANTHER" id="PTHR47657:SF7">
    <property type="entry name" value="STEROL REGULATORY ELEMENT-BINDING PROTEIN ECM22"/>
    <property type="match status" value="1"/>
</dbReference>
<dbReference type="GO" id="GO:0008270">
    <property type="term" value="F:zinc ion binding"/>
    <property type="evidence" value="ECO:0007669"/>
    <property type="project" value="InterPro"/>
</dbReference>
<dbReference type="EMBL" id="ML977513">
    <property type="protein sequence ID" value="KAF2126541.1"/>
    <property type="molecule type" value="Genomic_DNA"/>
</dbReference>
<organism evidence="3 4">
    <name type="scientific">Dothidotthia symphoricarpi CBS 119687</name>
    <dbReference type="NCBI Taxonomy" id="1392245"/>
    <lineage>
        <taxon>Eukaryota</taxon>
        <taxon>Fungi</taxon>
        <taxon>Dikarya</taxon>
        <taxon>Ascomycota</taxon>
        <taxon>Pezizomycotina</taxon>
        <taxon>Dothideomycetes</taxon>
        <taxon>Pleosporomycetidae</taxon>
        <taxon>Pleosporales</taxon>
        <taxon>Dothidotthiaceae</taxon>
        <taxon>Dothidotthia</taxon>
    </lineage>
</organism>
<dbReference type="SMART" id="SM00066">
    <property type="entry name" value="GAL4"/>
    <property type="match status" value="1"/>
</dbReference>
<feature type="domain" description="Zn(2)-C6 fungal-type" evidence="2">
    <location>
        <begin position="20"/>
        <end position="50"/>
    </location>
</feature>
<dbReference type="Gene3D" id="4.10.240.10">
    <property type="entry name" value="Zn(2)-C6 fungal-type DNA-binding domain"/>
    <property type="match status" value="1"/>
</dbReference>
<dbReference type="PROSITE" id="PS50048">
    <property type="entry name" value="ZN2_CY6_FUNGAL_2"/>
    <property type="match status" value="1"/>
</dbReference>
<evidence type="ECO:0000256" key="1">
    <source>
        <dbReference type="ARBA" id="ARBA00023242"/>
    </source>
</evidence>
<keyword evidence="4" id="KW-1185">Reference proteome</keyword>
<dbReference type="Pfam" id="PF00172">
    <property type="entry name" value="Zn_clus"/>
    <property type="match status" value="1"/>
</dbReference>
<gene>
    <name evidence="3" type="ORF">P153DRAFT_263401</name>
</gene>
<dbReference type="SUPFAM" id="SSF57701">
    <property type="entry name" value="Zn2/Cys6 DNA-binding domain"/>
    <property type="match status" value="1"/>
</dbReference>
<protein>
    <recommendedName>
        <fullName evidence="2">Zn(2)-C6 fungal-type domain-containing protein</fullName>
    </recommendedName>
</protein>
<dbReference type="InterPro" id="IPR001138">
    <property type="entry name" value="Zn2Cys6_DnaBD"/>
</dbReference>
<sequence>MVRRSAGFVSKRAHRKSRGGCLTCKRKKVKCDEDQPACGYCSLRRLNCEYPQEALSNAPLSVSSSSSSPSSKASPKSTSPFDAVDFNEFSIQSWLVPVVHTSSGYLSSIDLELLHHYKTATWRCLPAREDESVGIVHRELVPQMSLSKNYLLYAVLSMAASHSNSLRPRKDLEKQALIYRQKTFSAYTQALQDITTENYESVILTGTFLLSLVPLPESSTSEEYLDWMYTILKMSEGLRILASLRWSAGIEKLSIYPLILRELRTLPPPPNMNTSSHHTQAGPVGATPDHPNPASTYFFTHPNSAPLFLPPSLMALLAPNSEHHDILVPVFHALSPIFLSLYYYHLSPDFFVRIHVFCSFLMPDFLKLVKDKEPKALVLVAWWFALAGWTPKGWWVGEPVRQVVGAVGRRVRREGEELLSEAIEGAERIVEIFDREGREKAAETVFGGWEGVDWNEGPVRADEWDMRLFEDPD</sequence>
<dbReference type="PROSITE" id="PS00463">
    <property type="entry name" value="ZN2_CY6_FUNGAL_1"/>
    <property type="match status" value="1"/>
</dbReference>
<evidence type="ECO:0000259" key="2">
    <source>
        <dbReference type="PROSITE" id="PS50048"/>
    </source>
</evidence>
<proteinExistence type="predicted"/>
<accession>A0A6A6A7C6</accession>
<dbReference type="InterPro" id="IPR036864">
    <property type="entry name" value="Zn2-C6_fun-type_DNA-bd_sf"/>
</dbReference>